<name>A0A6J4K4X1_9BACT</name>
<dbReference type="InterPro" id="IPR006016">
    <property type="entry name" value="UspA"/>
</dbReference>
<dbReference type="InterPro" id="IPR014729">
    <property type="entry name" value="Rossmann-like_a/b/a_fold"/>
</dbReference>
<dbReference type="Pfam" id="PF00582">
    <property type="entry name" value="Usp"/>
    <property type="match status" value="1"/>
</dbReference>
<keyword evidence="1" id="KW-1133">Transmembrane helix</keyword>
<feature type="domain" description="UspA" evidence="2">
    <location>
        <begin position="48"/>
        <end position="186"/>
    </location>
</feature>
<dbReference type="SUPFAM" id="SSF52402">
    <property type="entry name" value="Adenine nucleotide alpha hydrolases-like"/>
    <property type="match status" value="1"/>
</dbReference>
<keyword evidence="1" id="KW-0472">Membrane</keyword>
<evidence type="ECO:0000256" key="1">
    <source>
        <dbReference type="SAM" id="Phobius"/>
    </source>
</evidence>
<dbReference type="EMBL" id="CADCTO010000667">
    <property type="protein sequence ID" value="CAA9295760.1"/>
    <property type="molecule type" value="Genomic_DNA"/>
</dbReference>
<proteinExistence type="predicted"/>
<dbReference type="AlphaFoldDB" id="A0A6J4K4X1"/>
<evidence type="ECO:0000259" key="2">
    <source>
        <dbReference type="Pfam" id="PF00582"/>
    </source>
</evidence>
<reference evidence="3" key="1">
    <citation type="submission" date="2020-02" db="EMBL/GenBank/DDBJ databases">
        <authorList>
            <person name="Meier V. D."/>
        </authorList>
    </citation>
    <scope>NUCLEOTIDE SEQUENCE</scope>
    <source>
        <strain evidence="3">AVDCRST_MAG63</strain>
    </source>
</reference>
<organism evidence="3">
    <name type="scientific">uncultured Armatimonadetes bacterium</name>
    <dbReference type="NCBI Taxonomy" id="157466"/>
    <lineage>
        <taxon>Bacteria</taxon>
        <taxon>Bacillati</taxon>
        <taxon>Armatimonadota</taxon>
        <taxon>environmental samples</taxon>
    </lineage>
</organism>
<sequence>MNQIVQQGEAIPFVIVGIVFLIGIVWLLRVTLYGARSLGQVALPPKPYKRVLLPAAAEMKYTPAAVSLACSLAGGGQPGSVLLTYIIEVPRSLAPDAPMPEEEAEASRVLMRAAEAVKRCGGRPIMQVRKSRQAVEETLRAIRDEKADLLVLMVPPDPQDPNTPQPFVTLTSELARRAPCEVVLARAA</sequence>
<dbReference type="Gene3D" id="3.40.50.620">
    <property type="entry name" value="HUPs"/>
    <property type="match status" value="1"/>
</dbReference>
<accession>A0A6J4K4X1</accession>
<feature type="transmembrane region" description="Helical" evidence="1">
    <location>
        <begin position="12"/>
        <end position="32"/>
    </location>
</feature>
<protein>
    <recommendedName>
        <fullName evidence="2">UspA domain-containing protein</fullName>
    </recommendedName>
</protein>
<keyword evidence="1" id="KW-0812">Transmembrane</keyword>
<gene>
    <name evidence="3" type="ORF">AVDCRST_MAG63-4754</name>
</gene>
<evidence type="ECO:0000313" key="3">
    <source>
        <dbReference type="EMBL" id="CAA9295760.1"/>
    </source>
</evidence>